<dbReference type="EMBL" id="LR796355">
    <property type="protein sequence ID" value="CAB4138990.1"/>
    <property type="molecule type" value="Genomic_DNA"/>
</dbReference>
<accession>A0A6J5M1W1</accession>
<dbReference type="Gene3D" id="3.90.320.10">
    <property type="match status" value="1"/>
</dbReference>
<evidence type="ECO:0000313" key="2">
    <source>
        <dbReference type="EMBL" id="CAB4163622.1"/>
    </source>
</evidence>
<name>A0A6J5M1W1_9CAUD</name>
<protein>
    <recommendedName>
        <fullName evidence="3">PD-(D/E)XK nuclease superfamily</fullName>
    </recommendedName>
</protein>
<sequence length="261" mass="29161">MFNDQPPDPAALAVMAALDQAMLTKRSQQTRRPYLGASMWGDPCERKLGYIFHNTAIDEGRGFKPEVLRIFDMGHDGEDRTAEYLRLAGFDLITHKEDGSQFGFSAAEGKLKGHIDGVIVGGPEIPGLVYPVLWENKELNDKSWTDTARNGVKKSKPVYFAQTQTYMAYMELPNGTLFTTKNRNTGAVYAEILPFDSLVAQQLSDKAVRIVQTQAPDELARCTSDPADFRCKFCDYQKTCWATPATPSPTTNPIPSWLRKK</sequence>
<proteinExistence type="predicted"/>
<evidence type="ECO:0008006" key="3">
    <source>
        <dbReference type="Google" id="ProtNLM"/>
    </source>
</evidence>
<dbReference type="InterPro" id="IPR011604">
    <property type="entry name" value="PDDEXK-like_dom_sf"/>
</dbReference>
<dbReference type="EMBL" id="LR796757">
    <property type="protein sequence ID" value="CAB4163622.1"/>
    <property type="molecule type" value="Genomic_DNA"/>
</dbReference>
<gene>
    <name evidence="1" type="ORF">UFOVP339_10</name>
    <name evidence="2" type="ORF">UFOVP807_31</name>
</gene>
<reference evidence="1" key="1">
    <citation type="submission" date="2020-04" db="EMBL/GenBank/DDBJ databases">
        <authorList>
            <person name="Chiriac C."/>
            <person name="Salcher M."/>
            <person name="Ghai R."/>
            <person name="Kavagutti S V."/>
        </authorList>
    </citation>
    <scope>NUCLEOTIDE SEQUENCE</scope>
</reference>
<evidence type="ECO:0000313" key="1">
    <source>
        <dbReference type="EMBL" id="CAB4138990.1"/>
    </source>
</evidence>
<organism evidence="1">
    <name type="scientific">uncultured Caudovirales phage</name>
    <dbReference type="NCBI Taxonomy" id="2100421"/>
    <lineage>
        <taxon>Viruses</taxon>
        <taxon>Duplodnaviria</taxon>
        <taxon>Heunggongvirae</taxon>
        <taxon>Uroviricota</taxon>
        <taxon>Caudoviricetes</taxon>
        <taxon>Peduoviridae</taxon>
        <taxon>Maltschvirus</taxon>
        <taxon>Maltschvirus maltsch</taxon>
    </lineage>
</organism>